<protein>
    <submittedName>
        <fullName evidence="1">Uncharacterized protein</fullName>
    </submittedName>
</protein>
<reference evidence="1" key="1">
    <citation type="journal article" date="2020" name="Stud. Mycol.">
        <title>101 Dothideomycetes genomes: a test case for predicting lifestyles and emergence of pathogens.</title>
        <authorList>
            <person name="Haridas S."/>
            <person name="Albert R."/>
            <person name="Binder M."/>
            <person name="Bloem J."/>
            <person name="Labutti K."/>
            <person name="Salamov A."/>
            <person name="Andreopoulos B."/>
            <person name="Baker S."/>
            <person name="Barry K."/>
            <person name="Bills G."/>
            <person name="Bluhm B."/>
            <person name="Cannon C."/>
            <person name="Castanera R."/>
            <person name="Culley D."/>
            <person name="Daum C."/>
            <person name="Ezra D."/>
            <person name="Gonzalez J."/>
            <person name="Henrissat B."/>
            <person name="Kuo A."/>
            <person name="Liang C."/>
            <person name="Lipzen A."/>
            <person name="Lutzoni F."/>
            <person name="Magnuson J."/>
            <person name="Mondo S."/>
            <person name="Nolan M."/>
            <person name="Ohm R."/>
            <person name="Pangilinan J."/>
            <person name="Park H.-J."/>
            <person name="Ramirez L."/>
            <person name="Alfaro M."/>
            <person name="Sun H."/>
            <person name="Tritt A."/>
            <person name="Yoshinaga Y."/>
            <person name="Zwiers L.-H."/>
            <person name="Turgeon B."/>
            <person name="Goodwin S."/>
            <person name="Spatafora J."/>
            <person name="Crous P."/>
            <person name="Grigoriev I."/>
        </authorList>
    </citation>
    <scope>NUCLEOTIDE SEQUENCE</scope>
    <source>
        <strain evidence="1">CBS 115976</strain>
    </source>
</reference>
<accession>A0A6A6UDK1</accession>
<dbReference type="Proteomes" id="UP000799302">
    <property type="component" value="Unassembled WGS sequence"/>
</dbReference>
<dbReference type="AlphaFoldDB" id="A0A6A6UDK1"/>
<name>A0A6A6UDK1_9PEZI</name>
<proteinExistence type="predicted"/>
<dbReference type="EMBL" id="MU004235">
    <property type="protein sequence ID" value="KAF2669463.1"/>
    <property type="molecule type" value="Genomic_DNA"/>
</dbReference>
<gene>
    <name evidence="1" type="ORF">BT63DRAFT_425174</name>
</gene>
<dbReference type="OrthoDB" id="3556572at2759"/>
<keyword evidence="2" id="KW-1185">Reference proteome</keyword>
<sequence length="579" mass="66672">MLFSLPAETLNCVMFELYNDNPMSLESFRLASKQAAEAAEPCFYRKIALRNEALHIEDELEAPAFLGQYNLIKSPLPNASLAVTQGIVLRLADTKDSISRYVRDLEIGPMTQELFSSISEETLVKVLRNLHHLEVFRWTTSNPIPLPVLHIFHDAWPRARLHATLLDRHPDQTLDTTLLNSPQLYTLSITVLSHEWLERVYTEYRRLTDIIMNSSGLRVLKLMNQNSQMAIADLDGKDTGPTRLWLEATANSLPALEELRIPGPSSYNLDTDYSICWKNRMNWQALQRLDVGHYAPHPFLKAITGEVPGLKVFSWGLQSIWGPRSQPWGTPVYANIVKTFFLSIQGLEEMCIRSWDNSGMMVPEPDNHNWHGYIRSSDELDNPTGVESLAEKPRLWLSILDQHGPTLRKLSISHETTWWGGWNEGMIWRLSNKAPRIEHLTLEVHFPPYDHNGGLREWSESCHLALASFMHLHTLIVYYRVGDDIYTEQEDFYITEFHEEIARNEVVKLLEVIQLHNPSSPMEKLVVVFANREKTNEWRFEARRIYDGTRRGSMVLGKMVMIGDLRSEDRSTSVQRSET</sequence>
<evidence type="ECO:0000313" key="1">
    <source>
        <dbReference type="EMBL" id="KAF2669463.1"/>
    </source>
</evidence>
<organism evidence="1 2">
    <name type="scientific">Microthyrium microscopicum</name>
    <dbReference type="NCBI Taxonomy" id="703497"/>
    <lineage>
        <taxon>Eukaryota</taxon>
        <taxon>Fungi</taxon>
        <taxon>Dikarya</taxon>
        <taxon>Ascomycota</taxon>
        <taxon>Pezizomycotina</taxon>
        <taxon>Dothideomycetes</taxon>
        <taxon>Dothideomycetes incertae sedis</taxon>
        <taxon>Microthyriales</taxon>
        <taxon>Microthyriaceae</taxon>
        <taxon>Microthyrium</taxon>
    </lineage>
</organism>
<evidence type="ECO:0000313" key="2">
    <source>
        <dbReference type="Proteomes" id="UP000799302"/>
    </source>
</evidence>